<organism evidence="1 2">
    <name type="scientific">Trifolium medium</name>
    <dbReference type="NCBI Taxonomy" id="97028"/>
    <lineage>
        <taxon>Eukaryota</taxon>
        <taxon>Viridiplantae</taxon>
        <taxon>Streptophyta</taxon>
        <taxon>Embryophyta</taxon>
        <taxon>Tracheophyta</taxon>
        <taxon>Spermatophyta</taxon>
        <taxon>Magnoliopsida</taxon>
        <taxon>eudicotyledons</taxon>
        <taxon>Gunneridae</taxon>
        <taxon>Pentapetalae</taxon>
        <taxon>rosids</taxon>
        <taxon>fabids</taxon>
        <taxon>Fabales</taxon>
        <taxon>Fabaceae</taxon>
        <taxon>Papilionoideae</taxon>
        <taxon>50 kb inversion clade</taxon>
        <taxon>NPAAA clade</taxon>
        <taxon>Hologalegina</taxon>
        <taxon>IRL clade</taxon>
        <taxon>Trifolieae</taxon>
        <taxon>Trifolium</taxon>
    </lineage>
</organism>
<protein>
    <submittedName>
        <fullName evidence="1">Uncharacterized protein</fullName>
    </submittedName>
</protein>
<comment type="caution">
    <text evidence="1">The sequence shown here is derived from an EMBL/GenBank/DDBJ whole genome shotgun (WGS) entry which is preliminary data.</text>
</comment>
<name>A0A392U234_9FABA</name>
<dbReference type="Proteomes" id="UP000265520">
    <property type="component" value="Unassembled WGS sequence"/>
</dbReference>
<keyword evidence="2" id="KW-1185">Reference proteome</keyword>
<accession>A0A392U234</accession>
<feature type="non-terminal residue" evidence="1">
    <location>
        <position position="1"/>
    </location>
</feature>
<sequence>VSSLNRLKNPSCSCVLAERALQREVAKSSLTLASARQGELFLLPFLAVSRLPSLSEEA</sequence>
<dbReference type="AlphaFoldDB" id="A0A392U234"/>
<reference evidence="1 2" key="1">
    <citation type="journal article" date="2018" name="Front. Plant Sci.">
        <title>Red Clover (Trifolium pratense) and Zigzag Clover (T. medium) - A Picture of Genomic Similarities and Differences.</title>
        <authorList>
            <person name="Dluhosova J."/>
            <person name="Istvanek J."/>
            <person name="Nedelnik J."/>
            <person name="Repkova J."/>
        </authorList>
    </citation>
    <scope>NUCLEOTIDE SEQUENCE [LARGE SCALE GENOMIC DNA]</scope>
    <source>
        <strain evidence="2">cv. 10/8</strain>
        <tissue evidence="1">Leaf</tissue>
    </source>
</reference>
<evidence type="ECO:0000313" key="2">
    <source>
        <dbReference type="Proteomes" id="UP000265520"/>
    </source>
</evidence>
<proteinExistence type="predicted"/>
<dbReference type="EMBL" id="LXQA010718158">
    <property type="protein sequence ID" value="MCI67501.1"/>
    <property type="molecule type" value="Genomic_DNA"/>
</dbReference>
<evidence type="ECO:0000313" key="1">
    <source>
        <dbReference type="EMBL" id="MCI67501.1"/>
    </source>
</evidence>